<dbReference type="EMBL" id="CAFABK010000161">
    <property type="protein sequence ID" value="CAB4835961.1"/>
    <property type="molecule type" value="Genomic_DNA"/>
</dbReference>
<feature type="transmembrane region" description="Helical" evidence="1">
    <location>
        <begin position="39"/>
        <end position="61"/>
    </location>
</feature>
<evidence type="ECO:0000256" key="1">
    <source>
        <dbReference type="SAM" id="Phobius"/>
    </source>
</evidence>
<keyword evidence="1" id="KW-1133">Transmembrane helix</keyword>
<keyword evidence="1" id="KW-0812">Transmembrane</keyword>
<keyword evidence="1" id="KW-0472">Membrane</keyword>
<feature type="transmembrane region" description="Helical" evidence="1">
    <location>
        <begin position="208"/>
        <end position="225"/>
    </location>
</feature>
<organism evidence="2">
    <name type="scientific">freshwater metagenome</name>
    <dbReference type="NCBI Taxonomy" id="449393"/>
    <lineage>
        <taxon>unclassified sequences</taxon>
        <taxon>metagenomes</taxon>
        <taxon>ecological metagenomes</taxon>
    </lineage>
</organism>
<feature type="transmembrane region" description="Helical" evidence="1">
    <location>
        <begin position="6"/>
        <end position="27"/>
    </location>
</feature>
<dbReference type="AlphaFoldDB" id="A0A6J7ASH4"/>
<feature type="transmembrane region" description="Helical" evidence="1">
    <location>
        <begin position="176"/>
        <end position="196"/>
    </location>
</feature>
<feature type="transmembrane region" description="Helical" evidence="1">
    <location>
        <begin position="141"/>
        <end position="164"/>
    </location>
</feature>
<evidence type="ECO:0000313" key="2">
    <source>
        <dbReference type="EMBL" id="CAB4835961.1"/>
    </source>
</evidence>
<accession>A0A6J7ASH4</accession>
<gene>
    <name evidence="2" type="ORF">UFOPK3204_01870</name>
</gene>
<sequence>MTVWLPLNVVAVVVVITWLAVMVSRAFRFGARSFDAIGFVLLAIVTIGVFQPVFSSFVFLFSGSQSAGGVLVGGSGGGVSAHVSIPTLGPIQMGLGDSTLFAAGGGTDQAGPIFAVLAIAVVLAAAVVISRQPAVIRTSTLRRFIPLGIFAFFALAIYTLDFWSTGSGPHYGSLKFTFLTATLVLTTCLPIGLMLLDPQALGAMTAPRWVAVGGILLLLMIDSVLPRAMALARPQQWSQPIPFNNTSGSYWWPAEVNGTAVQPISASPVACVYLPQGAKVPSALLASALSDPQRVYSCTRLLVGLAGEDFDARALVEWLRREWLSNTPAWSPAYDALSGMPDSVQDRPVILLDDGSNVIGVESVRSLLARFPQSAGDAPQ</sequence>
<reference evidence="2" key="1">
    <citation type="submission" date="2020-05" db="EMBL/GenBank/DDBJ databases">
        <authorList>
            <person name="Chiriac C."/>
            <person name="Salcher M."/>
            <person name="Ghai R."/>
            <person name="Kavagutti S V."/>
        </authorList>
    </citation>
    <scope>NUCLEOTIDE SEQUENCE</scope>
</reference>
<protein>
    <submittedName>
        <fullName evidence="2">Unannotated protein</fullName>
    </submittedName>
</protein>
<name>A0A6J7ASH4_9ZZZZ</name>
<feature type="transmembrane region" description="Helical" evidence="1">
    <location>
        <begin position="110"/>
        <end position="129"/>
    </location>
</feature>
<proteinExistence type="predicted"/>